<dbReference type="EMBL" id="JBHSFW010000005">
    <property type="protein sequence ID" value="MFC4619057.1"/>
    <property type="molecule type" value="Genomic_DNA"/>
</dbReference>
<accession>A0ABV9GL81</accession>
<protein>
    <submittedName>
        <fullName evidence="1">DUF5342 family protein</fullName>
    </submittedName>
</protein>
<dbReference type="Pfam" id="PF17277">
    <property type="entry name" value="DUF5342"/>
    <property type="match status" value="1"/>
</dbReference>
<comment type="caution">
    <text evidence="1">The sequence shown here is derived from an EMBL/GenBank/DDBJ whole genome shotgun (WGS) entry which is preliminary data.</text>
</comment>
<organism evidence="1 2">
    <name type="scientific">Camelliibacillus cellulosilyticus</name>
    <dbReference type="NCBI Taxonomy" id="2174486"/>
    <lineage>
        <taxon>Bacteria</taxon>
        <taxon>Bacillati</taxon>
        <taxon>Bacillota</taxon>
        <taxon>Bacilli</taxon>
        <taxon>Bacillales</taxon>
        <taxon>Sporolactobacillaceae</taxon>
        <taxon>Camelliibacillus</taxon>
    </lineage>
</organism>
<gene>
    <name evidence="1" type="ORF">ACFO4N_10065</name>
</gene>
<evidence type="ECO:0000313" key="1">
    <source>
        <dbReference type="EMBL" id="MFC4619057.1"/>
    </source>
</evidence>
<keyword evidence="2" id="KW-1185">Reference proteome</keyword>
<dbReference type="InterPro" id="IPR017263">
    <property type="entry name" value="UCP037692"/>
</dbReference>
<sequence>MKRLITHFTYQPFLSGTSRQRDYRFSFFYKGEKISGIYHYDGSIDWDDHPDDEEKLAAHVHGLMLFHVYDV</sequence>
<evidence type="ECO:0000313" key="2">
    <source>
        <dbReference type="Proteomes" id="UP001596022"/>
    </source>
</evidence>
<proteinExistence type="predicted"/>
<name>A0ABV9GL81_9BACL</name>
<reference evidence="2" key="1">
    <citation type="journal article" date="2019" name="Int. J. Syst. Evol. Microbiol.">
        <title>The Global Catalogue of Microorganisms (GCM) 10K type strain sequencing project: providing services to taxonomists for standard genome sequencing and annotation.</title>
        <authorList>
            <consortium name="The Broad Institute Genomics Platform"/>
            <consortium name="The Broad Institute Genome Sequencing Center for Infectious Disease"/>
            <person name="Wu L."/>
            <person name="Ma J."/>
        </authorList>
    </citation>
    <scope>NUCLEOTIDE SEQUENCE [LARGE SCALE GENOMIC DNA]</scope>
    <source>
        <strain evidence="2">CGMCC 1.16306</strain>
    </source>
</reference>
<dbReference type="Proteomes" id="UP001596022">
    <property type="component" value="Unassembled WGS sequence"/>
</dbReference>